<evidence type="ECO:0000256" key="2">
    <source>
        <dbReference type="SAM" id="SignalP"/>
    </source>
</evidence>
<feature type="signal peptide" evidence="2">
    <location>
        <begin position="1"/>
        <end position="23"/>
    </location>
</feature>
<dbReference type="RefSeq" id="WP_128496161.1">
    <property type="nucleotide sequence ID" value="NZ_RZNB01000007.1"/>
</dbReference>
<keyword evidence="4" id="KW-1185">Reference proteome</keyword>
<dbReference type="OrthoDB" id="4232596at2"/>
<evidence type="ECO:0000313" key="4">
    <source>
        <dbReference type="Proteomes" id="UP000288547"/>
    </source>
</evidence>
<comment type="caution">
    <text evidence="3">The sequence shown here is derived from an EMBL/GenBank/DDBJ whole genome shotgun (WGS) entry which is preliminary data.</text>
</comment>
<name>A0A444PPQ2_9MICO</name>
<protein>
    <recommendedName>
        <fullName evidence="5">FMN-binding protein</fullName>
    </recommendedName>
</protein>
<accession>A0A444PPQ2</accession>
<feature type="chain" id="PRO_5038940450" description="FMN-binding protein" evidence="2">
    <location>
        <begin position="24"/>
        <end position="151"/>
    </location>
</feature>
<sequence length="151" mass="14937">MRARTRRTTGAALAGIAVIGGLAACSADSTVATDDDGGSTTSEEPGAATGSAGTYADGEYMAEGEYTTPGGQESVTVTVTLEGGVVSALEVEGSGGSPNTQRYQGEFIENIDAEVVGKSIDDLDVSKVAGSSLTSGGFNSAIETIKSDAAS</sequence>
<organism evidence="3 4">
    <name type="scientific">Labedella phragmitis</name>
    <dbReference type="NCBI Taxonomy" id="2498849"/>
    <lineage>
        <taxon>Bacteria</taxon>
        <taxon>Bacillati</taxon>
        <taxon>Actinomycetota</taxon>
        <taxon>Actinomycetes</taxon>
        <taxon>Micrococcales</taxon>
        <taxon>Microbacteriaceae</taxon>
        <taxon>Labedella</taxon>
    </lineage>
</organism>
<dbReference type="AlphaFoldDB" id="A0A444PPQ2"/>
<gene>
    <name evidence="3" type="ORF">ELQ90_15315</name>
</gene>
<evidence type="ECO:0008006" key="5">
    <source>
        <dbReference type="Google" id="ProtNLM"/>
    </source>
</evidence>
<feature type="compositionally biased region" description="Polar residues" evidence="1">
    <location>
        <begin position="29"/>
        <end position="43"/>
    </location>
</feature>
<dbReference type="PROSITE" id="PS51257">
    <property type="entry name" value="PROKAR_LIPOPROTEIN"/>
    <property type="match status" value="1"/>
</dbReference>
<evidence type="ECO:0000256" key="1">
    <source>
        <dbReference type="SAM" id="MobiDB-lite"/>
    </source>
</evidence>
<keyword evidence="2" id="KW-0732">Signal</keyword>
<feature type="region of interest" description="Disordered" evidence="1">
    <location>
        <begin position="29"/>
        <end position="54"/>
    </location>
</feature>
<dbReference type="EMBL" id="RZNB01000007">
    <property type="protein sequence ID" value="RWZ46414.1"/>
    <property type="molecule type" value="Genomic_DNA"/>
</dbReference>
<dbReference type="Proteomes" id="UP000288547">
    <property type="component" value="Unassembled WGS sequence"/>
</dbReference>
<reference evidence="3 4" key="1">
    <citation type="submission" date="2018-12" db="EMBL/GenBank/DDBJ databases">
        <authorList>
            <person name="Li F."/>
        </authorList>
    </citation>
    <scope>NUCLEOTIDE SEQUENCE [LARGE SCALE GENOMIC DNA]</scope>
    <source>
        <strain evidence="3 4">11W25H-1</strain>
    </source>
</reference>
<evidence type="ECO:0000313" key="3">
    <source>
        <dbReference type="EMBL" id="RWZ46414.1"/>
    </source>
</evidence>
<proteinExistence type="predicted"/>